<dbReference type="InterPro" id="IPR013551">
    <property type="entry name" value="YicC-like_C"/>
</dbReference>
<comment type="caution">
    <text evidence="8">The sequence shown here is derived from an EMBL/GenBank/DDBJ whole genome shotgun (WGS) entry which is preliminary data.</text>
</comment>
<dbReference type="RefSeq" id="WP_206966587.1">
    <property type="nucleotide sequence ID" value="NZ_JAFLVX010000019.1"/>
</dbReference>
<comment type="cofactor">
    <cofactor evidence="1">
        <name>a divalent metal cation</name>
        <dbReference type="ChEBI" id="CHEBI:60240"/>
    </cofactor>
</comment>
<keyword evidence="4" id="KW-0378">Hydrolase</keyword>
<dbReference type="Pfam" id="PF03755">
    <property type="entry name" value="YicC-like_N"/>
    <property type="match status" value="1"/>
</dbReference>
<dbReference type="PANTHER" id="PTHR30636">
    <property type="entry name" value="UPF0701 PROTEIN YICC"/>
    <property type="match status" value="1"/>
</dbReference>
<dbReference type="Pfam" id="PF08340">
    <property type="entry name" value="YicC-like_C"/>
    <property type="match status" value="1"/>
</dbReference>
<proteinExistence type="inferred from homology"/>
<evidence type="ECO:0000256" key="5">
    <source>
        <dbReference type="ARBA" id="ARBA00035648"/>
    </source>
</evidence>
<evidence type="ECO:0000256" key="1">
    <source>
        <dbReference type="ARBA" id="ARBA00001968"/>
    </source>
</evidence>
<keyword evidence="3" id="KW-0255">Endonuclease</keyword>
<evidence type="ECO:0000259" key="7">
    <source>
        <dbReference type="Pfam" id="PF08340"/>
    </source>
</evidence>
<dbReference type="EMBL" id="JAFLVX010000019">
    <property type="protein sequence ID" value="MBO0477011.1"/>
    <property type="molecule type" value="Genomic_DNA"/>
</dbReference>
<gene>
    <name evidence="8" type="ORF">DOK76_08010</name>
</gene>
<reference evidence="8 9" key="1">
    <citation type="submission" date="2021-03" db="EMBL/GenBank/DDBJ databases">
        <title>Enterococcal diversity collection.</title>
        <authorList>
            <person name="Gilmore M.S."/>
            <person name="Schwartzman J."/>
            <person name="Van Tyne D."/>
            <person name="Martin M."/>
            <person name="Earl A.M."/>
            <person name="Manson A.L."/>
            <person name="Straub T."/>
            <person name="Salamzade R."/>
            <person name="Saavedra J."/>
            <person name="Lebreton F."/>
            <person name="Prichula J."/>
            <person name="Schaufler K."/>
            <person name="Gaca A."/>
            <person name="Sgardioli B."/>
            <person name="Wagenaar J."/>
            <person name="Strong T."/>
        </authorList>
    </citation>
    <scope>NUCLEOTIDE SEQUENCE [LARGE SCALE GENOMIC DNA]</scope>
    <source>
        <strain evidence="8 9">DIV0080</strain>
    </source>
</reference>
<keyword evidence="9" id="KW-1185">Reference proteome</keyword>
<accession>A0ABS3HTM6</accession>
<evidence type="ECO:0000256" key="2">
    <source>
        <dbReference type="ARBA" id="ARBA00022722"/>
    </source>
</evidence>
<dbReference type="PANTHER" id="PTHR30636:SF3">
    <property type="entry name" value="UPF0701 PROTEIN YICC"/>
    <property type="match status" value="1"/>
</dbReference>
<evidence type="ECO:0000256" key="4">
    <source>
        <dbReference type="ARBA" id="ARBA00022801"/>
    </source>
</evidence>
<dbReference type="Proteomes" id="UP000664857">
    <property type="component" value="Unassembled WGS sequence"/>
</dbReference>
<evidence type="ECO:0000313" key="8">
    <source>
        <dbReference type="EMBL" id="MBO0477011.1"/>
    </source>
</evidence>
<dbReference type="NCBIfam" id="TIGR00255">
    <property type="entry name" value="YicC/YloC family endoribonuclease"/>
    <property type="match status" value="1"/>
</dbReference>
<protein>
    <submittedName>
        <fullName evidence="8">YicC family protein</fullName>
    </submittedName>
</protein>
<feature type="domain" description="Endoribonuclease YicC-like C-terminal" evidence="7">
    <location>
        <begin position="176"/>
        <end position="293"/>
    </location>
</feature>
<sequence length="293" mass="33708">MKSMTGYGKSTYSTDHYQLIVEIKSVNHRFLDTVIRMPREYNSLELGLKQLVKQKLVRGRVECFVTVKKEADVYQNMAIKWGLLDQLVKELSEAEETRYLDYPFSSQAILTGAINHPALFEVTEKEEKDEALEADLIRTFEQAVAALNESRLEEGAGIKQLFVSYQQEISEGIEVIRQEQAAIERDYQEKLSKKITDLIGDKVDEARLLTEVALLIERGDINEELDRLGIHLTKLTKILEKAEVGKELDFLIQEMNREVNTIGSKSTTIEIKEQVVRLKTMIEKIREQVQNIE</sequence>
<organism evidence="8 9">
    <name type="scientific">Candidatus Vagococcus giribetii</name>
    <dbReference type="NCBI Taxonomy" id="2230876"/>
    <lineage>
        <taxon>Bacteria</taxon>
        <taxon>Bacillati</taxon>
        <taxon>Bacillota</taxon>
        <taxon>Bacilli</taxon>
        <taxon>Lactobacillales</taxon>
        <taxon>Enterococcaceae</taxon>
        <taxon>Vagococcus</taxon>
    </lineage>
</organism>
<keyword evidence="2" id="KW-0540">Nuclease</keyword>
<comment type="similarity">
    <text evidence="5">Belongs to the YicC/YloC family.</text>
</comment>
<evidence type="ECO:0000256" key="3">
    <source>
        <dbReference type="ARBA" id="ARBA00022759"/>
    </source>
</evidence>
<dbReference type="InterPro" id="IPR013527">
    <property type="entry name" value="YicC-like_N"/>
</dbReference>
<evidence type="ECO:0000313" key="9">
    <source>
        <dbReference type="Proteomes" id="UP000664857"/>
    </source>
</evidence>
<feature type="domain" description="Endoribonuclease YicC-like N-terminal" evidence="6">
    <location>
        <begin position="1"/>
        <end position="159"/>
    </location>
</feature>
<evidence type="ECO:0000259" key="6">
    <source>
        <dbReference type="Pfam" id="PF03755"/>
    </source>
</evidence>
<name>A0ABS3HTM6_9ENTE</name>
<dbReference type="InterPro" id="IPR005229">
    <property type="entry name" value="YicC/YloC-like"/>
</dbReference>